<evidence type="ECO:0000256" key="1">
    <source>
        <dbReference type="SAM" id="MobiDB-lite"/>
    </source>
</evidence>
<gene>
    <name evidence="2" type="ORF">E2562_034113</name>
</gene>
<feature type="compositionally biased region" description="Pro residues" evidence="1">
    <location>
        <begin position="45"/>
        <end position="57"/>
    </location>
</feature>
<reference evidence="2 3" key="1">
    <citation type="submission" date="2019-11" db="EMBL/GenBank/DDBJ databases">
        <title>Whole genome sequence of Oryza granulata.</title>
        <authorList>
            <person name="Li W."/>
        </authorList>
    </citation>
    <scope>NUCLEOTIDE SEQUENCE [LARGE SCALE GENOMIC DNA]</scope>
    <source>
        <strain evidence="3">cv. Menghai</strain>
        <tissue evidence="2">Leaf</tissue>
    </source>
</reference>
<name>A0A6G1E750_9ORYZ</name>
<protein>
    <submittedName>
        <fullName evidence="2">Uncharacterized protein</fullName>
    </submittedName>
</protein>
<feature type="region of interest" description="Disordered" evidence="1">
    <location>
        <begin position="1"/>
        <end position="57"/>
    </location>
</feature>
<evidence type="ECO:0000313" key="2">
    <source>
        <dbReference type="EMBL" id="KAF0920264.1"/>
    </source>
</evidence>
<dbReference type="AlphaFoldDB" id="A0A6G1E750"/>
<evidence type="ECO:0000313" key="3">
    <source>
        <dbReference type="Proteomes" id="UP000479710"/>
    </source>
</evidence>
<proteinExistence type="predicted"/>
<comment type="caution">
    <text evidence="2">The sequence shown here is derived from an EMBL/GenBank/DDBJ whole genome shotgun (WGS) entry which is preliminary data.</text>
</comment>
<keyword evidence="3" id="KW-1185">Reference proteome</keyword>
<dbReference type="Proteomes" id="UP000479710">
    <property type="component" value="Unassembled WGS sequence"/>
</dbReference>
<accession>A0A6G1E750</accession>
<sequence>MATLLEAASEDSCGAGSRRRGCGAGGVDLGKPRRRSSRPSDSPAWCPPPFSIDAPPPTASLRRIQARRVCGRQIQSPRVRWQQGSREAAGEDVRAKTKALGRTTTGAKGGESALCSSSSGSGHRELERRRIWAQQRLPASSALPSPCFPSTSPDLGKRRAEAGSAPLSARAGSAPPPISPVTSLRSWRHAMSAAAAGELPPPPSE</sequence>
<feature type="compositionally biased region" description="Low complexity" evidence="1">
    <location>
        <begin position="110"/>
        <end position="121"/>
    </location>
</feature>
<dbReference type="EMBL" id="SPHZ02000005">
    <property type="protein sequence ID" value="KAF0920264.1"/>
    <property type="molecule type" value="Genomic_DNA"/>
</dbReference>
<organism evidence="2 3">
    <name type="scientific">Oryza meyeriana var. granulata</name>
    <dbReference type="NCBI Taxonomy" id="110450"/>
    <lineage>
        <taxon>Eukaryota</taxon>
        <taxon>Viridiplantae</taxon>
        <taxon>Streptophyta</taxon>
        <taxon>Embryophyta</taxon>
        <taxon>Tracheophyta</taxon>
        <taxon>Spermatophyta</taxon>
        <taxon>Magnoliopsida</taxon>
        <taxon>Liliopsida</taxon>
        <taxon>Poales</taxon>
        <taxon>Poaceae</taxon>
        <taxon>BOP clade</taxon>
        <taxon>Oryzoideae</taxon>
        <taxon>Oryzeae</taxon>
        <taxon>Oryzinae</taxon>
        <taxon>Oryza</taxon>
        <taxon>Oryza meyeriana</taxon>
    </lineage>
</organism>
<feature type="region of interest" description="Disordered" evidence="1">
    <location>
        <begin position="75"/>
        <end position="186"/>
    </location>
</feature>